<protein>
    <recommendedName>
        <fullName evidence="5">Hemicentin-1-like von Willebrand factor A domain-containing protein</fullName>
    </recommendedName>
</protein>
<dbReference type="Proteomes" id="UP000784294">
    <property type="component" value="Unassembled WGS sequence"/>
</dbReference>
<dbReference type="AlphaFoldDB" id="A0A3S5ATN2"/>
<evidence type="ECO:0000256" key="1">
    <source>
        <dbReference type="ARBA" id="ARBA00004613"/>
    </source>
</evidence>
<keyword evidence="2" id="KW-0964">Secreted</keyword>
<feature type="region of interest" description="Disordered" evidence="4">
    <location>
        <begin position="26"/>
        <end position="83"/>
    </location>
</feature>
<dbReference type="InterPro" id="IPR056861">
    <property type="entry name" value="HMCN1-like_VWA"/>
</dbReference>
<reference evidence="6" key="1">
    <citation type="submission" date="2018-11" db="EMBL/GenBank/DDBJ databases">
        <authorList>
            <consortium name="Pathogen Informatics"/>
        </authorList>
    </citation>
    <scope>NUCLEOTIDE SEQUENCE</scope>
</reference>
<keyword evidence="7" id="KW-1185">Reference proteome</keyword>
<feature type="compositionally biased region" description="Polar residues" evidence="4">
    <location>
        <begin position="26"/>
        <end position="43"/>
    </location>
</feature>
<dbReference type="OrthoDB" id="6266918at2759"/>
<dbReference type="Pfam" id="PF25106">
    <property type="entry name" value="VWA_4"/>
    <property type="match status" value="1"/>
</dbReference>
<feature type="compositionally biased region" description="Polar residues" evidence="4">
    <location>
        <begin position="57"/>
        <end position="66"/>
    </location>
</feature>
<proteinExistence type="predicted"/>
<feature type="domain" description="Hemicentin-1-like von Willebrand factor A" evidence="5">
    <location>
        <begin position="172"/>
        <end position="224"/>
    </location>
</feature>
<evidence type="ECO:0000313" key="7">
    <source>
        <dbReference type="Proteomes" id="UP000784294"/>
    </source>
</evidence>
<dbReference type="EMBL" id="CAAALY010255160">
    <property type="protein sequence ID" value="VEL37495.1"/>
    <property type="molecule type" value="Genomic_DNA"/>
</dbReference>
<accession>A0A3S5ATN2</accession>
<evidence type="ECO:0000256" key="4">
    <source>
        <dbReference type="SAM" id="MobiDB-lite"/>
    </source>
</evidence>
<evidence type="ECO:0000259" key="5">
    <source>
        <dbReference type="Pfam" id="PF25106"/>
    </source>
</evidence>
<comment type="caution">
    <text evidence="6">The sequence shown here is derived from an EMBL/GenBank/DDBJ whole genome shotgun (WGS) entry which is preliminary data.</text>
</comment>
<evidence type="ECO:0000256" key="3">
    <source>
        <dbReference type="ARBA" id="ARBA00022729"/>
    </source>
</evidence>
<name>A0A3S5ATN2_9PLAT</name>
<evidence type="ECO:0000313" key="6">
    <source>
        <dbReference type="EMBL" id="VEL37495.1"/>
    </source>
</evidence>
<evidence type="ECO:0000256" key="2">
    <source>
        <dbReference type="ARBA" id="ARBA00022525"/>
    </source>
</evidence>
<comment type="subcellular location">
    <subcellularLocation>
        <location evidence="1">Secreted</location>
    </subcellularLocation>
</comment>
<gene>
    <name evidence="6" type="ORF">PXEA_LOCUS30935</name>
</gene>
<keyword evidence="3" id="KW-0732">Signal</keyword>
<sequence>MSTTPKRRPVATTDDETGARRLLAELTSSSSRHNFTTIISAPPQTRLARPAEDDLHVSTTPPSRALQTPDPTRPDPTRSPGQLSPFARFSVAMTLPRLLTGCLICHLLLGSLLLASSGEELVRVDDEDWDWLRYRPLGRIRRATDDAMSAIRSSRNLTNVRIHGPSEEEAISLAIVFDSTGSMGNDLKQVKAGSRRILERHLQRGDANYIKDFVLIKVHDPGRRSANHSSW</sequence>
<organism evidence="6 7">
    <name type="scientific">Protopolystoma xenopodis</name>
    <dbReference type="NCBI Taxonomy" id="117903"/>
    <lineage>
        <taxon>Eukaryota</taxon>
        <taxon>Metazoa</taxon>
        <taxon>Spiralia</taxon>
        <taxon>Lophotrochozoa</taxon>
        <taxon>Platyhelminthes</taxon>
        <taxon>Monogenea</taxon>
        <taxon>Polyopisthocotylea</taxon>
        <taxon>Polystomatidea</taxon>
        <taxon>Polystomatidae</taxon>
        <taxon>Protopolystoma</taxon>
    </lineage>
</organism>